<dbReference type="Gene3D" id="2.40.50.140">
    <property type="entry name" value="Nucleic acid-binding proteins"/>
    <property type="match status" value="1"/>
</dbReference>
<dbReference type="EMBL" id="RCHS01002894">
    <property type="protein sequence ID" value="RMX45073.1"/>
    <property type="molecule type" value="Genomic_DNA"/>
</dbReference>
<protein>
    <recommendedName>
        <fullName evidence="4">Replication protein A OB domain-containing protein</fullName>
    </recommendedName>
</protein>
<dbReference type="PANTHER" id="PTHR47642">
    <property type="entry name" value="ATP-DEPENDENT DNA HELICASE"/>
    <property type="match status" value="1"/>
</dbReference>
<dbReference type="InterPro" id="IPR012340">
    <property type="entry name" value="NA-bd_OB-fold"/>
</dbReference>
<sequence>MLYYPWRNDSELMAADQSYSSKFYEPNVQDVIESNRSVFEPDADAVTEALENLRNNQGNIIYSFDPINDQENSDLQIETQNLQDTLPEESFNEQSPSDLHVGSSSDSSPQESQAISTYTQPTGISDDMLCNNVRSLNEKQSNNAMDQSYSRISDPKFQHKSVFENLTCHLPTKVRRLDFAMPNQKGTTADRSKSSKNLKELPKKISSTSSADKQSSATSNKRPLSTQKLEAPGDTLARKSRWSKKPPLDMSKTYPISEETGEILWITAPFYSKQRQRTQERHALIKLTYFTYTQAKDKIIDMTNISTPQQSEYSFQHQTPTEPQAPNTKVLDVLNTSKEWEVVTVQGKIFGLKDQHIVGSPRKKLTLVEAFLDNGSSRIPIDIWESHIENVKTGWYCNIETQNTDYTLPEESFNEQSPSDLGSSSDSSQHVSQATSTYTQPTEISDDMLRYNVRSLNEKQRVMLTTNIDIADRLINGQMGTVIKIALNEKTQKPNIVYIKFDDSEAGRNAITKHSNSFARHNNANPKVHQEYERFIEISPITTSLSSQLQLTVSNNDVTVSLLNSRSLQKHNIDIRNPANIMNSDVIAFTETLLLPHNLDAEIRGNLYPFLLFRQDHNTDKYMSLAVHVVSVKTKTLIGYAQDVSEVKRNRGNTTNYVTMRIQTSPVKTCQALLYSPQKRKIFVHSQQTKTPIKIKDFARTSDDKIVINDMTYVGQPTAGKYAFQYAEVPEEKQIATNIIDILNEGKEWDRVSLKTKVIHKEEAIQIGSKKLKLAVATVADSTASIPLDIWEEHIQSIEIGKVYLMEPLQVRIWSNKKKLAIQKKTNITQIKEDQELNDVEIQTQKTTEPQVTLMVKRFKRIQKFDKFSKCPDCSRNLPGTCQDTVKCEQCGTMRSNECSMGITTKMIVMDDQDNKLSVKMGNQVLAQLVDNILNQDEQTLAQKLFFVENISITYNKDTLIVSKIN</sequence>
<gene>
    <name evidence="2" type="ORF">pdam_00023643</name>
</gene>
<feature type="region of interest" description="Disordered" evidence="1">
    <location>
        <begin position="179"/>
        <end position="253"/>
    </location>
</feature>
<feature type="region of interest" description="Disordered" evidence="1">
    <location>
        <begin position="410"/>
        <end position="443"/>
    </location>
</feature>
<reference evidence="2 3" key="1">
    <citation type="journal article" date="2018" name="Sci. Rep.">
        <title>Comparative analysis of the Pocillopora damicornis genome highlights role of immune system in coral evolution.</title>
        <authorList>
            <person name="Cunning R."/>
            <person name="Bay R.A."/>
            <person name="Gillette P."/>
            <person name="Baker A.C."/>
            <person name="Traylor-Knowles N."/>
        </authorList>
    </citation>
    <scope>NUCLEOTIDE SEQUENCE [LARGE SCALE GENOMIC DNA]</scope>
    <source>
        <strain evidence="2">RSMAS</strain>
        <tissue evidence="2">Whole animal</tissue>
    </source>
</reference>
<feature type="compositionally biased region" description="Low complexity" evidence="1">
    <location>
        <begin position="416"/>
        <end position="436"/>
    </location>
</feature>
<proteinExistence type="predicted"/>
<dbReference type="Proteomes" id="UP000275408">
    <property type="component" value="Unassembled WGS sequence"/>
</dbReference>
<comment type="caution">
    <text evidence="2">The sequence shown here is derived from an EMBL/GenBank/DDBJ whole genome shotgun (WGS) entry which is preliminary data.</text>
</comment>
<feature type="compositionally biased region" description="Low complexity" evidence="1">
    <location>
        <begin position="95"/>
        <end position="116"/>
    </location>
</feature>
<dbReference type="AlphaFoldDB" id="A0A3M6TUJ5"/>
<organism evidence="2 3">
    <name type="scientific">Pocillopora damicornis</name>
    <name type="common">Cauliflower coral</name>
    <name type="synonym">Millepora damicornis</name>
    <dbReference type="NCBI Taxonomy" id="46731"/>
    <lineage>
        <taxon>Eukaryota</taxon>
        <taxon>Metazoa</taxon>
        <taxon>Cnidaria</taxon>
        <taxon>Anthozoa</taxon>
        <taxon>Hexacorallia</taxon>
        <taxon>Scleractinia</taxon>
        <taxon>Astrocoeniina</taxon>
        <taxon>Pocilloporidae</taxon>
        <taxon>Pocillopora</taxon>
    </lineage>
</organism>
<evidence type="ECO:0000313" key="3">
    <source>
        <dbReference type="Proteomes" id="UP000275408"/>
    </source>
</evidence>
<evidence type="ECO:0008006" key="4">
    <source>
        <dbReference type="Google" id="ProtNLM"/>
    </source>
</evidence>
<dbReference type="InterPro" id="IPR051055">
    <property type="entry name" value="PIF1_helicase"/>
</dbReference>
<dbReference type="PANTHER" id="PTHR47642:SF5">
    <property type="entry name" value="ATP-DEPENDENT DNA HELICASE"/>
    <property type="match status" value="1"/>
</dbReference>
<keyword evidence="3" id="KW-1185">Reference proteome</keyword>
<name>A0A3M6TUJ5_POCDA</name>
<accession>A0A3M6TUJ5</accession>
<dbReference type="SUPFAM" id="SSF50249">
    <property type="entry name" value="Nucleic acid-binding proteins"/>
    <property type="match status" value="1"/>
</dbReference>
<evidence type="ECO:0000313" key="2">
    <source>
        <dbReference type="EMBL" id="RMX45073.1"/>
    </source>
</evidence>
<evidence type="ECO:0000256" key="1">
    <source>
        <dbReference type="SAM" id="MobiDB-lite"/>
    </source>
</evidence>
<feature type="compositionally biased region" description="Low complexity" evidence="1">
    <location>
        <begin position="206"/>
        <end position="219"/>
    </location>
</feature>
<feature type="region of interest" description="Disordered" evidence="1">
    <location>
        <begin position="87"/>
        <end position="128"/>
    </location>
</feature>
<feature type="compositionally biased region" description="Basic and acidic residues" evidence="1">
    <location>
        <begin position="188"/>
        <end position="203"/>
    </location>
</feature>